<gene>
    <name evidence="9" type="ordered locus">RHOM_03425</name>
</gene>
<dbReference type="InterPro" id="IPR051819">
    <property type="entry name" value="PTS_sugar-specific_EIIB"/>
</dbReference>
<keyword evidence="10" id="KW-1185">Reference proteome</keyword>
<evidence type="ECO:0000313" key="9">
    <source>
        <dbReference type="EMBL" id="AEN95807.1"/>
    </source>
</evidence>
<keyword evidence="2" id="KW-0597">Phosphoprotein</keyword>
<reference evidence="9 10" key="1">
    <citation type="journal article" date="2015" name="Genome Announc.">
        <title>Complete genome sequence of the human gut symbiont Roseburia hominis.</title>
        <authorList>
            <person name="Travis A.J."/>
            <person name="Kelly D."/>
            <person name="Flint H.J."/>
            <person name="Aminov R.I."/>
        </authorList>
    </citation>
    <scope>NUCLEOTIDE SEQUENCE [LARGE SCALE GENOMIC DNA]</scope>
    <source>
        <strain evidence="10">DSM 16839 / JCM 17582 / NCIMB 14029 / A2-183</strain>
    </source>
</reference>
<dbReference type="Pfam" id="PF02302">
    <property type="entry name" value="PTS_IIB"/>
    <property type="match status" value="1"/>
</dbReference>
<dbReference type="KEGG" id="rho:RHOM_03425"/>
<dbReference type="eggNOG" id="COG1440">
    <property type="taxonomic scope" value="Bacteria"/>
</dbReference>
<accession>G2T222</accession>
<sequence length="115" mass="12805">MDNEFIKNITEEGDNVMRILFICGNGVSSGMIASRTGKAGKAQGYDVDTEAYSYTELPEVIDDFDVVLAAPQMKCNEEMIRETCEEHGKKYAIIDNYAFSTLDGTKCFELAKNLI</sequence>
<evidence type="ECO:0000259" key="8">
    <source>
        <dbReference type="PROSITE" id="PS51100"/>
    </source>
</evidence>
<dbReference type="HOGENOM" id="CLU_147323_0_0_9"/>
<dbReference type="EMBL" id="CP003040">
    <property type="protein sequence ID" value="AEN95807.1"/>
    <property type="molecule type" value="Genomic_DNA"/>
</dbReference>
<dbReference type="Proteomes" id="UP000008178">
    <property type="component" value="Chromosome"/>
</dbReference>
<dbReference type="PANTHER" id="PTHR34581:SF2">
    <property type="entry name" value="PTS SYSTEM N,N'-DIACETYLCHITOBIOSE-SPECIFIC EIIB COMPONENT"/>
    <property type="match status" value="1"/>
</dbReference>
<dbReference type="Gene3D" id="3.40.50.2300">
    <property type="match status" value="1"/>
</dbReference>
<evidence type="ECO:0000256" key="5">
    <source>
        <dbReference type="ARBA" id="ARBA00022683"/>
    </source>
</evidence>
<keyword evidence="1" id="KW-0813">Transport</keyword>
<feature type="modified residue" description="Phosphocysteine; by EIIA" evidence="7">
    <location>
        <position position="23"/>
    </location>
</feature>
<name>G2T222_ROSHA</name>
<dbReference type="SUPFAM" id="SSF52794">
    <property type="entry name" value="PTS system IIB component-like"/>
    <property type="match status" value="1"/>
</dbReference>
<dbReference type="GO" id="GO:0016301">
    <property type="term" value="F:kinase activity"/>
    <property type="evidence" value="ECO:0007669"/>
    <property type="project" value="UniProtKB-KW"/>
</dbReference>
<feature type="domain" description="PTS EIIB type-3" evidence="8">
    <location>
        <begin position="16"/>
        <end position="115"/>
    </location>
</feature>
<dbReference type="PANTHER" id="PTHR34581">
    <property type="entry name" value="PTS SYSTEM N,N'-DIACETYLCHITOBIOSE-SPECIFIC EIIB COMPONENT"/>
    <property type="match status" value="1"/>
</dbReference>
<dbReference type="GO" id="GO:0008982">
    <property type="term" value="F:protein-N(PI)-phosphohistidine-sugar phosphotransferase activity"/>
    <property type="evidence" value="ECO:0007669"/>
    <property type="project" value="InterPro"/>
</dbReference>
<dbReference type="InterPro" id="IPR013012">
    <property type="entry name" value="PTS_EIIB_3"/>
</dbReference>
<evidence type="ECO:0000256" key="2">
    <source>
        <dbReference type="ARBA" id="ARBA00022553"/>
    </source>
</evidence>
<evidence type="ECO:0000256" key="6">
    <source>
        <dbReference type="ARBA" id="ARBA00022777"/>
    </source>
</evidence>
<dbReference type="PROSITE" id="PS51100">
    <property type="entry name" value="PTS_EIIB_TYPE_3"/>
    <property type="match status" value="1"/>
</dbReference>
<dbReference type="STRING" id="585394.RHOM_03425"/>
<evidence type="ECO:0000313" key="10">
    <source>
        <dbReference type="Proteomes" id="UP000008178"/>
    </source>
</evidence>
<proteinExistence type="predicted"/>
<evidence type="ECO:0000256" key="4">
    <source>
        <dbReference type="ARBA" id="ARBA00022679"/>
    </source>
</evidence>
<organism evidence="9 10">
    <name type="scientific">Roseburia hominis (strain DSM 16839 / JCM 17582 / NCIMB 14029 / A2-183)</name>
    <dbReference type="NCBI Taxonomy" id="585394"/>
    <lineage>
        <taxon>Bacteria</taxon>
        <taxon>Bacillati</taxon>
        <taxon>Bacillota</taxon>
        <taxon>Clostridia</taxon>
        <taxon>Lachnospirales</taxon>
        <taxon>Lachnospiraceae</taxon>
        <taxon>Roseburia</taxon>
    </lineage>
</organism>
<dbReference type="AlphaFoldDB" id="G2T222"/>
<dbReference type="GO" id="GO:0009401">
    <property type="term" value="P:phosphoenolpyruvate-dependent sugar phosphotransferase system"/>
    <property type="evidence" value="ECO:0007669"/>
    <property type="project" value="UniProtKB-KW"/>
</dbReference>
<evidence type="ECO:0000256" key="1">
    <source>
        <dbReference type="ARBA" id="ARBA00022448"/>
    </source>
</evidence>
<protein>
    <submittedName>
        <fullName evidence="9">Lichenan-specific phosphotransferase enzyme iib component</fullName>
    </submittedName>
</protein>
<keyword evidence="3" id="KW-0762">Sugar transport</keyword>
<keyword evidence="5" id="KW-0598">Phosphotransferase system</keyword>
<evidence type="ECO:0000256" key="3">
    <source>
        <dbReference type="ARBA" id="ARBA00022597"/>
    </source>
</evidence>
<evidence type="ECO:0000256" key="7">
    <source>
        <dbReference type="PROSITE-ProRule" id="PRU00423"/>
    </source>
</evidence>
<keyword evidence="4 9" id="KW-0808">Transferase</keyword>
<dbReference type="InterPro" id="IPR003501">
    <property type="entry name" value="PTS_EIIB_2/3"/>
</dbReference>
<keyword evidence="6" id="KW-0418">Kinase</keyword>
<dbReference type="InterPro" id="IPR036095">
    <property type="entry name" value="PTS_EIIB-like_sf"/>
</dbReference>